<reference evidence="3 4" key="1">
    <citation type="journal article" date="2016" name="Mol. Biol. Evol.">
        <title>Comparative Genomics of Early-Diverging Mushroom-Forming Fungi Provides Insights into the Origins of Lignocellulose Decay Capabilities.</title>
        <authorList>
            <person name="Nagy L.G."/>
            <person name="Riley R."/>
            <person name="Tritt A."/>
            <person name="Adam C."/>
            <person name="Daum C."/>
            <person name="Floudas D."/>
            <person name="Sun H."/>
            <person name="Yadav J.S."/>
            <person name="Pangilinan J."/>
            <person name="Larsson K.H."/>
            <person name="Matsuura K."/>
            <person name="Barry K."/>
            <person name="Labutti K."/>
            <person name="Kuo R."/>
            <person name="Ohm R.A."/>
            <person name="Bhattacharya S.S."/>
            <person name="Shirouzu T."/>
            <person name="Yoshinaga Y."/>
            <person name="Martin F.M."/>
            <person name="Grigoriev I.V."/>
            <person name="Hibbett D.S."/>
        </authorList>
    </citation>
    <scope>NUCLEOTIDE SEQUENCE [LARGE SCALE GENOMIC DNA]</scope>
    <source>
        <strain evidence="3 4">93-53</strain>
    </source>
</reference>
<feature type="domain" description="DUF6534" evidence="2">
    <location>
        <begin position="168"/>
        <end position="253"/>
    </location>
</feature>
<feature type="transmembrane region" description="Helical" evidence="1">
    <location>
        <begin position="49"/>
        <end position="73"/>
    </location>
</feature>
<dbReference type="OrthoDB" id="3206554at2759"/>
<sequence>MSTALDSIPSTLGAVLAGGFVSTFLSGIVSMQTILYTSLYHDDALRLKVVVYLVWTLDILHTGFVCVGDWQYFITHWDDNNVKDWIPWPIAATVALTATMTFVVQCFFAYRVFTVSQRRWHIALPLAVVAFARLVAALVSTAMMDRLGSFSKFRTDVGWVFTFGLSLSAALDIMVAITLCYYLRKSKSAFSSMDSVLDTLTFCTVQNGTITFITTVVTLICWVTLTNLVFLSLHFIIAKLYANALLSTLNARRALRLQQSSAADMDLSFPMVISAGEYSGNHEHGQTRSRQHPRTEHIPMTTKVHINVEETVQIETDYGEDHPSETDISKVQI</sequence>
<feature type="transmembrane region" description="Helical" evidence="1">
    <location>
        <begin position="122"/>
        <end position="139"/>
    </location>
</feature>
<proteinExistence type="predicted"/>
<keyword evidence="4" id="KW-1185">Reference proteome</keyword>
<dbReference type="GeneID" id="63830245"/>
<evidence type="ECO:0000313" key="4">
    <source>
        <dbReference type="Proteomes" id="UP000076871"/>
    </source>
</evidence>
<feature type="transmembrane region" description="Helical" evidence="1">
    <location>
        <begin position="159"/>
        <end position="183"/>
    </location>
</feature>
<dbReference type="InParanoid" id="A0A165C2E3"/>
<accession>A0A165C2E3</accession>
<keyword evidence="1" id="KW-1133">Transmembrane helix</keyword>
<organism evidence="3 4">
    <name type="scientific">Laetiporus sulphureus 93-53</name>
    <dbReference type="NCBI Taxonomy" id="1314785"/>
    <lineage>
        <taxon>Eukaryota</taxon>
        <taxon>Fungi</taxon>
        <taxon>Dikarya</taxon>
        <taxon>Basidiomycota</taxon>
        <taxon>Agaricomycotina</taxon>
        <taxon>Agaricomycetes</taxon>
        <taxon>Polyporales</taxon>
        <taxon>Laetiporus</taxon>
    </lineage>
</organism>
<evidence type="ECO:0000313" key="3">
    <source>
        <dbReference type="EMBL" id="KZT02077.1"/>
    </source>
</evidence>
<name>A0A165C2E3_9APHY</name>
<dbReference type="EMBL" id="KV427656">
    <property type="protein sequence ID" value="KZT02077.1"/>
    <property type="molecule type" value="Genomic_DNA"/>
</dbReference>
<keyword evidence="1" id="KW-0812">Transmembrane</keyword>
<dbReference type="PANTHER" id="PTHR40465:SF1">
    <property type="entry name" value="DUF6534 DOMAIN-CONTAINING PROTEIN"/>
    <property type="match status" value="1"/>
</dbReference>
<evidence type="ECO:0000259" key="2">
    <source>
        <dbReference type="Pfam" id="PF20152"/>
    </source>
</evidence>
<dbReference type="PANTHER" id="PTHR40465">
    <property type="entry name" value="CHROMOSOME 1, WHOLE GENOME SHOTGUN SEQUENCE"/>
    <property type="match status" value="1"/>
</dbReference>
<protein>
    <recommendedName>
        <fullName evidence="2">DUF6534 domain-containing protein</fullName>
    </recommendedName>
</protein>
<dbReference type="AlphaFoldDB" id="A0A165C2E3"/>
<dbReference type="RefSeq" id="XP_040759817.1">
    <property type="nucleotide sequence ID" value="XM_040913217.1"/>
</dbReference>
<dbReference type="InterPro" id="IPR045339">
    <property type="entry name" value="DUF6534"/>
</dbReference>
<gene>
    <name evidence="3" type="ORF">LAESUDRAFT_763185</name>
</gene>
<evidence type="ECO:0000256" key="1">
    <source>
        <dbReference type="SAM" id="Phobius"/>
    </source>
</evidence>
<feature type="transmembrane region" description="Helical" evidence="1">
    <location>
        <begin position="85"/>
        <end position="110"/>
    </location>
</feature>
<dbReference type="Pfam" id="PF20152">
    <property type="entry name" value="DUF6534"/>
    <property type="match status" value="1"/>
</dbReference>
<feature type="transmembrane region" description="Helical" evidence="1">
    <location>
        <begin position="12"/>
        <end position="37"/>
    </location>
</feature>
<dbReference type="Proteomes" id="UP000076871">
    <property type="component" value="Unassembled WGS sequence"/>
</dbReference>
<dbReference type="STRING" id="1314785.A0A165C2E3"/>
<keyword evidence="1" id="KW-0472">Membrane</keyword>